<keyword evidence="1" id="KW-0812">Transmembrane</keyword>
<dbReference type="AlphaFoldDB" id="W1WKP8"/>
<reference evidence="2 3" key="1">
    <citation type="submission" date="2013-12" db="EMBL/GenBank/DDBJ databases">
        <title>A Varibaculum cambriense genome reconstructed from a premature infant gut community with otherwise low bacterial novelty that shifts toward anaerobic metabolism during the third week of life.</title>
        <authorList>
            <person name="Brown C.T."/>
            <person name="Sharon I."/>
            <person name="Thomas B.C."/>
            <person name="Castelle C.J."/>
            <person name="Morowitz M.J."/>
            <person name="Banfield J.F."/>
        </authorList>
    </citation>
    <scope>NUCLEOTIDE SEQUENCE [LARGE SCALE GENOMIC DNA]</scope>
    <source>
        <strain evidence="3">DORA_A_5_14_21</strain>
    </source>
</reference>
<gene>
    <name evidence="2" type="ORF">Q609_ECAC02017G0001</name>
</gene>
<evidence type="ECO:0000256" key="1">
    <source>
        <dbReference type="SAM" id="Phobius"/>
    </source>
</evidence>
<evidence type="ECO:0000313" key="2">
    <source>
        <dbReference type="EMBL" id="ETJ18466.1"/>
    </source>
</evidence>
<evidence type="ECO:0000313" key="3">
    <source>
        <dbReference type="Proteomes" id="UP000018853"/>
    </source>
</evidence>
<dbReference type="EMBL" id="AZLZ01002017">
    <property type="protein sequence ID" value="ETJ18466.1"/>
    <property type="molecule type" value="Genomic_DNA"/>
</dbReference>
<sequence>LDQIFGPLTLVYGIPPIIGALLPSASFFLISLWLLMRKS</sequence>
<proteinExistence type="predicted"/>
<protein>
    <submittedName>
        <fullName evidence="2">Lipopolysaccharide export system permease protein lptG</fullName>
    </submittedName>
</protein>
<comment type="caution">
    <text evidence="2">The sequence shown here is derived from an EMBL/GenBank/DDBJ whole genome shotgun (WGS) entry which is preliminary data.</text>
</comment>
<name>W1WKP8_ECOLX</name>
<keyword evidence="1" id="KW-1133">Transmembrane helix</keyword>
<dbReference type="Proteomes" id="UP000018853">
    <property type="component" value="Unassembled WGS sequence"/>
</dbReference>
<keyword evidence="1" id="KW-0472">Membrane</keyword>
<organism evidence="2 3">
    <name type="scientific">Escherichia coli DORA_A_5_14_21</name>
    <dbReference type="NCBI Taxonomy" id="1403943"/>
    <lineage>
        <taxon>Bacteria</taxon>
        <taxon>Pseudomonadati</taxon>
        <taxon>Pseudomonadota</taxon>
        <taxon>Gammaproteobacteria</taxon>
        <taxon>Enterobacterales</taxon>
        <taxon>Enterobacteriaceae</taxon>
        <taxon>Escherichia</taxon>
    </lineage>
</organism>
<feature type="non-terminal residue" evidence="2">
    <location>
        <position position="1"/>
    </location>
</feature>
<feature type="transmembrane region" description="Helical" evidence="1">
    <location>
        <begin position="12"/>
        <end position="35"/>
    </location>
</feature>
<accession>W1WKP8</accession>